<comment type="similarity">
    <text evidence="1">Belongs to the bacterial solute-binding protein ModA family.</text>
</comment>
<dbReference type="PANTHER" id="PTHR30632:SF0">
    <property type="entry name" value="SULFATE-BINDING PROTEIN"/>
    <property type="match status" value="1"/>
</dbReference>
<dbReference type="Gene3D" id="3.40.190.10">
    <property type="entry name" value="Periplasmic binding protein-like II"/>
    <property type="match status" value="2"/>
</dbReference>
<dbReference type="GO" id="GO:0030973">
    <property type="term" value="F:molybdate ion binding"/>
    <property type="evidence" value="ECO:0007669"/>
    <property type="project" value="TreeGrafter"/>
</dbReference>
<evidence type="ECO:0000313" key="6">
    <source>
        <dbReference type="Proteomes" id="UP000277424"/>
    </source>
</evidence>
<dbReference type="NCBIfam" id="NF002917">
    <property type="entry name" value="PRK03537.1-3"/>
    <property type="match status" value="1"/>
</dbReference>
<dbReference type="AlphaFoldDB" id="A0A420WHH7"/>
<dbReference type="GO" id="GO:0015689">
    <property type="term" value="P:molybdate ion transport"/>
    <property type="evidence" value="ECO:0007669"/>
    <property type="project" value="InterPro"/>
</dbReference>
<dbReference type="Pfam" id="PF13531">
    <property type="entry name" value="SBP_bac_11"/>
    <property type="match status" value="1"/>
</dbReference>
<evidence type="ECO:0000256" key="1">
    <source>
        <dbReference type="ARBA" id="ARBA00009175"/>
    </source>
</evidence>
<name>A0A420WHH7_9PROT</name>
<dbReference type="NCBIfam" id="NF002918">
    <property type="entry name" value="PRK03537.1-4"/>
    <property type="match status" value="1"/>
</dbReference>
<evidence type="ECO:0000313" key="5">
    <source>
        <dbReference type="EMBL" id="RKQ70426.1"/>
    </source>
</evidence>
<reference evidence="5 6" key="1">
    <citation type="submission" date="2018-10" db="EMBL/GenBank/DDBJ databases">
        <title>Comparative analysis of microorganisms from saline springs in Andes Mountain Range, Colombia.</title>
        <authorList>
            <person name="Rubin E."/>
        </authorList>
    </citation>
    <scope>NUCLEOTIDE SEQUENCE [LARGE SCALE GENOMIC DNA]</scope>
    <source>
        <strain evidence="5 6">USBA 36</strain>
    </source>
</reference>
<dbReference type="PANTHER" id="PTHR30632">
    <property type="entry name" value="MOLYBDATE-BINDING PERIPLASMIC PROTEIN"/>
    <property type="match status" value="1"/>
</dbReference>
<dbReference type="NCBIfam" id="TIGR01256">
    <property type="entry name" value="modA"/>
    <property type="match status" value="1"/>
</dbReference>
<organism evidence="5 6">
    <name type="scientific">Oceanibaculum indicum</name>
    <dbReference type="NCBI Taxonomy" id="526216"/>
    <lineage>
        <taxon>Bacteria</taxon>
        <taxon>Pseudomonadati</taxon>
        <taxon>Pseudomonadota</taxon>
        <taxon>Alphaproteobacteria</taxon>
        <taxon>Rhodospirillales</taxon>
        <taxon>Oceanibaculaceae</taxon>
        <taxon>Oceanibaculum</taxon>
    </lineage>
</organism>
<evidence type="ECO:0000256" key="4">
    <source>
        <dbReference type="SAM" id="SignalP"/>
    </source>
</evidence>
<comment type="caution">
    <text evidence="5">The sequence shown here is derived from an EMBL/GenBank/DDBJ whole genome shotgun (WGS) entry which is preliminary data.</text>
</comment>
<dbReference type="Proteomes" id="UP000277424">
    <property type="component" value="Unassembled WGS sequence"/>
</dbReference>
<keyword evidence="3 4" id="KW-0732">Signal</keyword>
<accession>A0A420WHH7</accession>
<evidence type="ECO:0000256" key="3">
    <source>
        <dbReference type="ARBA" id="ARBA00022729"/>
    </source>
</evidence>
<proteinExistence type="inferred from homology"/>
<sequence>MKLRTLVAVLAVLVSMPAKAADTPTLFAAGSLKTALGEVAKAYTARHSMAVATEFAASGLLRKRIEEGARPDVFASANMAHPRKLAAAGIGGPVMLFARNRLCAIAQPGLAVTSETLLEVMLRPEVRLGTSTPKADPSGDYAWELFGKADALKPGSLKLLDGKALKLTGGPDSPKPPAGRNTYGWVMAEKQADLFLTYCTNARLAQTEVPGLQIVALPESLSVGADYGLTVIGADKPAAWQLAAFILSPDGQTILDKYGFTVAGVPAEK</sequence>
<dbReference type="RefSeq" id="WP_121220193.1">
    <property type="nucleotide sequence ID" value="NZ_RBIG01000002.1"/>
</dbReference>
<gene>
    <name evidence="5" type="ORF">BCL74_2374</name>
</gene>
<dbReference type="InterPro" id="IPR050682">
    <property type="entry name" value="ModA/WtpA"/>
</dbReference>
<evidence type="ECO:0000256" key="2">
    <source>
        <dbReference type="ARBA" id="ARBA00022723"/>
    </source>
</evidence>
<protein>
    <submittedName>
        <fullName evidence="5">Molybdenum ABC transporter molybdate-binding protein</fullName>
    </submittedName>
</protein>
<feature type="chain" id="PRO_5019491958" evidence="4">
    <location>
        <begin position="21"/>
        <end position="269"/>
    </location>
</feature>
<dbReference type="OrthoDB" id="516817at2"/>
<keyword evidence="2" id="KW-0479">Metal-binding</keyword>
<dbReference type="SUPFAM" id="SSF53850">
    <property type="entry name" value="Periplasmic binding protein-like II"/>
    <property type="match status" value="1"/>
</dbReference>
<dbReference type="InterPro" id="IPR005950">
    <property type="entry name" value="ModA"/>
</dbReference>
<dbReference type="GO" id="GO:0046872">
    <property type="term" value="F:metal ion binding"/>
    <property type="evidence" value="ECO:0007669"/>
    <property type="project" value="UniProtKB-KW"/>
</dbReference>
<feature type="signal peptide" evidence="4">
    <location>
        <begin position="1"/>
        <end position="20"/>
    </location>
</feature>
<dbReference type="EMBL" id="RBIG01000002">
    <property type="protein sequence ID" value="RKQ70426.1"/>
    <property type="molecule type" value="Genomic_DNA"/>
</dbReference>